<evidence type="ECO:0000256" key="2">
    <source>
        <dbReference type="SAM" id="Phobius"/>
    </source>
</evidence>
<keyword evidence="1" id="KW-0175">Coiled coil</keyword>
<keyword evidence="2" id="KW-0472">Membrane</keyword>
<feature type="transmembrane region" description="Helical" evidence="2">
    <location>
        <begin position="50"/>
        <end position="75"/>
    </location>
</feature>
<keyword evidence="2" id="KW-0812">Transmembrane</keyword>
<dbReference type="AlphaFoldDB" id="A0A1C0B5S4"/>
<dbReference type="EMBL" id="LCUJ01000007">
    <property type="protein sequence ID" value="OCL98214.1"/>
    <property type="molecule type" value="Genomic_DNA"/>
</dbReference>
<dbReference type="RefSeq" id="WP_066187029.1">
    <property type="nucleotide sequence ID" value="NZ_LCUJ01000007.1"/>
</dbReference>
<gene>
    <name evidence="3" type="ORF">AAX29_01733</name>
</gene>
<proteinExistence type="predicted"/>
<evidence type="ECO:0000313" key="4">
    <source>
        <dbReference type="Proteomes" id="UP000093281"/>
    </source>
</evidence>
<evidence type="ECO:0000313" key="3">
    <source>
        <dbReference type="EMBL" id="OCL98214.1"/>
    </source>
</evidence>
<dbReference type="Proteomes" id="UP000093281">
    <property type="component" value="Unassembled WGS sequence"/>
</dbReference>
<dbReference type="OrthoDB" id="6889461at2"/>
<reference evidence="4" key="1">
    <citation type="submission" date="2015-05" db="EMBL/GenBank/DDBJ databases">
        <authorList>
            <person name="Rovetto F."/>
            <person name="Cocolin L."/>
            <person name="Illeghems K."/>
            <person name="Van Nieuwerburgh F."/>
            <person name="Houf K."/>
        </authorList>
    </citation>
    <scope>NUCLEOTIDE SEQUENCE [LARGE SCALE GENOMIC DNA]</scope>
    <source>
        <strain evidence="4">DU22</strain>
    </source>
</reference>
<comment type="caution">
    <text evidence="3">The sequence shown here is derived from an EMBL/GenBank/DDBJ whole genome shotgun (WGS) entry which is preliminary data.</text>
</comment>
<name>A0A1C0B5S4_9BACT</name>
<organism evidence="3 4">
    <name type="scientific">Aliarcobacter thereius</name>
    <dbReference type="NCBI Taxonomy" id="544718"/>
    <lineage>
        <taxon>Bacteria</taxon>
        <taxon>Pseudomonadati</taxon>
        <taxon>Campylobacterota</taxon>
        <taxon>Epsilonproteobacteria</taxon>
        <taxon>Campylobacterales</taxon>
        <taxon>Arcobacteraceae</taxon>
        <taxon>Aliarcobacter</taxon>
    </lineage>
</organism>
<evidence type="ECO:0000256" key="1">
    <source>
        <dbReference type="SAM" id="Coils"/>
    </source>
</evidence>
<sequence>MNELLRQEYYFSLTERDRILPRLQILQVFYFAILAAIVYMLKNIDYSVGILYLCLFFHLLILTFGLVVFSIWLFIKALTGHEYKNISNSKDILDYEKQLKQYEKEVNSYNEVNSEKMELPDTKTKLDDFINETMSECTDKNKELNSKRMVLFRSSLAFLLCSIVSLFVSGAVYIFLELDATSPRKINISLSENSPLVKTLEKINTKEAIVPENKTVEIEKALQKSNDLKTTVPLEKIQKNVENQKSISKTIQIPKEPEKPKIELSLENAK</sequence>
<feature type="coiled-coil region" evidence="1">
    <location>
        <begin position="92"/>
        <end position="119"/>
    </location>
</feature>
<accession>A0A1C0B5S4</accession>
<keyword evidence="2" id="KW-1133">Transmembrane helix</keyword>
<feature type="transmembrane region" description="Helical" evidence="2">
    <location>
        <begin position="150"/>
        <end position="176"/>
    </location>
</feature>
<protein>
    <submittedName>
        <fullName evidence="3">Uncharacterized protein</fullName>
    </submittedName>
</protein>
<feature type="transmembrane region" description="Helical" evidence="2">
    <location>
        <begin position="25"/>
        <end position="44"/>
    </location>
</feature>